<feature type="region of interest" description="Disordered" evidence="6">
    <location>
        <begin position="204"/>
        <end position="311"/>
    </location>
</feature>
<dbReference type="HOGENOM" id="CLU_049365_0_0_1"/>
<feature type="compositionally biased region" description="Basic and acidic residues" evidence="6">
    <location>
        <begin position="239"/>
        <end position="250"/>
    </location>
</feature>
<comment type="subcellular location">
    <subcellularLocation>
        <location evidence="1">Membrane</location>
    </subcellularLocation>
</comment>
<dbReference type="eggNOG" id="ENOG502S4T5">
    <property type="taxonomic scope" value="Eukaryota"/>
</dbReference>
<dbReference type="GO" id="GO:0016020">
    <property type="term" value="C:membrane"/>
    <property type="evidence" value="ECO:0007669"/>
    <property type="project" value="UniProtKB-SubCell"/>
</dbReference>
<keyword evidence="3" id="KW-0812">Transmembrane</keyword>
<sequence length="311" mass="35143">MSYNHYLPQKVDLTPKRHHGFQVVLFFLGWLLPPLVAAQLAGAFDHAVSCRATLCGSPLIPTRFSGALFRSHRALILTAPAVAVRFGIGRDFFINIILTLCGYIPGHGHNFYIQNIRNNSNKARTPKWAIRYGLVNNAERERKARKSQWAKRYDERLPESTFVGQELAEGEEGPNYVPTVPGQQKRRPSEGLWDREDEIYYNEDEAPNQSNWHYPMNFEGTVGDGRSRRNRLNRTASRGSDRWERTRTARADTASSQDSYGSYPPKAATDDDVPVWGKDYGRQRRSSRGSGGSGGNGGRKNDPDAVFNHEF</sequence>
<keyword evidence="8" id="KW-1185">Reference proteome</keyword>
<keyword evidence="5" id="KW-0472">Membrane</keyword>
<reference evidence="7 8" key="1">
    <citation type="journal article" date="2012" name="Eukaryot. Cell">
        <title>Genome sequence of the Trichosporon asahii environmental strain CBS 8904.</title>
        <authorList>
            <person name="Yang R.Y."/>
            <person name="Li H.T."/>
            <person name="Zhu H."/>
            <person name="Zhou G.P."/>
            <person name="Wang M."/>
            <person name="Wang L."/>
        </authorList>
    </citation>
    <scope>NUCLEOTIDE SEQUENCE [LARGE SCALE GENOMIC DNA]</scope>
    <source>
        <strain evidence="7 8">CBS 8904</strain>
    </source>
</reference>
<dbReference type="PANTHER" id="PTHR21659">
    <property type="entry name" value="HYDROPHOBIC PROTEIN RCI2 LOW TEMPERATURE AND SALT RESPONSIVE PROTEIN LTI6 -RELATED"/>
    <property type="match status" value="1"/>
</dbReference>
<evidence type="ECO:0000256" key="6">
    <source>
        <dbReference type="SAM" id="MobiDB-lite"/>
    </source>
</evidence>
<evidence type="ECO:0000256" key="5">
    <source>
        <dbReference type="ARBA" id="ARBA00023136"/>
    </source>
</evidence>
<feature type="compositionally biased region" description="Basic and acidic residues" evidence="6">
    <location>
        <begin position="299"/>
        <end position="311"/>
    </location>
</feature>
<dbReference type="STRING" id="1220162.K1VDT9"/>
<organism evidence="7 8">
    <name type="scientific">Trichosporon asahii var. asahii (strain CBS 8904)</name>
    <name type="common">Yeast</name>
    <dbReference type="NCBI Taxonomy" id="1220162"/>
    <lineage>
        <taxon>Eukaryota</taxon>
        <taxon>Fungi</taxon>
        <taxon>Dikarya</taxon>
        <taxon>Basidiomycota</taxon>
        <taxon>Agaricomycotina</taxon>
        <taxon>Tremellomycetes</taxon>
        <taxon>Trichosporonales</taxon>
        <taxon>Trichosporonaceae</taxon>
        <taxon>Trichosporon</taxon>
    </lineage>
</organism>
<evidence type="ECO:0000256" key="3">
    <source>
        <dbReference type="ARBA" id="ARBA00022692"/>
    </source>
</evidence>
<evidence type="ECO:0000313" key="8">
    <source>
        <dbReference type="Proteomes" id="UP000006757"/>
    </source>
</evidence>
<dbReference type="InterPro" id="IPR000612">
    <property type="entry name" value="PMP3"/>
</dbReference>
<evidence type="ECO:0000313" key="7">
    <source>
        <dbReference type="EMBL" id="EKC99040.1"/>
    </source>
</evidence>
<feature type="region of interest" description="Disordered" evidence="6">
    <location>
        <begin position="165"/>
        <end position="191"/>
    </location>
</feature>
<keyword evidence="4" id="KW-1133">Transmembrane helix</keyword>
<dbReference type="OMA" id="GGRWHYP"/>
<dbReference type="OrthoDB" id="2152119at2759"/>
<accession>K1VDT9</accession>
<dbReference type="Proteomes" id="UP000006757">
    <property type="component" value="Unassembled WGS sequence"/>
</dbReference>
<evidence type="ECO:0000256" key="4">
    <source>
        <dbReference type="ARBA" id="ARBA00022989"/>
    </source>
</evidence>
<dbReference type="AlphaFoldDB" id="K1VDT9"/>
<proteinExistence type="inferred from homology"/>
<comment type="caution">
    <text evidence="7">The sequence shown here is derived from an EMBL/GenBank/DDBJ whole genome shotgun (WGS) entry which is preliminary data.</text>
</comment>
<evidence type="ECO:0000256" key="2">
    <source>
        <dbReference type="ARBA" id="ARBA00009530"/>
    </source>
</evidence>
<dbReference type="PANTHER" id="PTHR21659:SF112">
    <property type="entry name" value="PROTEIN SNA2-RELATED"/>
    <property type="match status" value="1"/>
</dbReference>
<dbReference type="Pfam" id="PF01679">
    <property type="entry name" value="Pmp3"/>
    <property type="match status" value="1"/>
</dbReference>
<feature type="compositionally biased region" description="Gly residues" evidence="6">
    <location>
        <begin position="289"/>
        <end position="298"/>
    </location>
</feature>
<protein>
    <submittedName>
        <fullName evidence="7">Uncharacterized protein</fullName>
    </submittedName>
</protein>
<comment type="similarity">
    <text evidence="2">Belongs to the UPF0057 (PMP3) family.</text>
</comment>
<gene>
    <name evidence="7" type="ORF">A1Q2_06794</name>
</gene>
<evidence type="ECO:0000256" key="1">
    <source>
        <dbReference type="ARBA" id="ARBA00004370"/>
    </source>
</evidence>
<dbReference type="EMBL" id="AMBO01000378">
    <property type="protein sequence ID" value="EKC99040.1"/>
    <property type="molecule type" value="Genomic_DNA"/>
</dbReference>
<name>K1VDT9_TRIAC</name>
<dbReference type="InParanoid" id="K1VDT9"/>